<dbReference type="RefSeq" id="WP_137451460.1">
    <property type="nucleotide sequence ID" value="NZ_SZZH01000006.1"/>
</dbReference>
<evidence type="ECO:0000313" key="2">
    <source>
        <dbReference type="Proteomes" id="UP000306985"/>
    </source>
</evidence>
<dbReference type="OrthoDB" id="5197807at2"/>
<keyword evidence="2" id="KW-1185">Reference proteome</keyword>
<dbReference type="NCBIfam" id="NF033691">
    <property type="entry name" value="immunity_MafI"/>
    <property type="match status" value="1"/>
</dbReference>
<gene>
    <name evidence="1" type="ORF">FDO65_19905</name>
</gene>
<protein>
    <submittedName>
        <fullName evidence="1">MafI family immunity protein</fullName>
    </submittedName>
</protein>
<reference evidence="1 2" key="1">
    <citation type="submission" date="2019-05" db="EMBL/GenBank/DDBJ databases">
        <title>Nakamurella sp. N5BH11, whole genome shotgun sequence.</title>
        <authorList>
            <person name="Tuo L."/>
        </authorList>
    </citation>
    <scope>NUCLEOTIDE SEQUENCE [LARGE SCALE GENOMIC DNA]</scope>
    <source>
        <strain evidence="1 2">N5BH11</strain>
    </source>
</reference>
<dbReference type="Proteomes" id="UP000306985">
    <property type="component" value="Unassembled WGS sequence"/>
</dbReference>
<dbReference type="InterPro" id="IPR047880">
    <property type="entry name" value="MafI-like"/>
</dbReference>
<dbReference type="EMBL" id="SZZH01000006">
    <property type="protein sequence ID" value="TKV57074.1"/>
    <property type="molecule type" value="Genomic_DNA"/>
</dbReference>
<comment type="caution">
    <text evidence="1">The sequence shown here is derived from an EMBL/GenBank/DDBJ whole genome shotgun (WGS) entry which is preliminary data.</text>
</comment>
<dbReference type="AlphaFoldDB" id="A0A4U6QAR2"/>
<sequence length="104" mass="11394">MDFDEITGRLMACLTEAEVLGLPQFDVDNVRDLISHGEPGVALENLCTQLYELSIPVTAGVRENVAAVGAAMNVDQHYWTILEELDPARPRADGARTVDDTPLR</sequence>
<evidence type="ECO:0000313" key="1">
    <source>
        <dbReference type="EMBL" id="TKV57074.1"/>
    </source>
</evidence>
<organism evidence="1 2">
    <name type="scientific">Nakamurella flava</name>
    <dbReference type="NCBI Taxonomy" id="2576308"/>
    <lineage>
        <taxon>Bacteria</taxon>
        <taxon>Bacillati</taxon>
        <taxon>Actinomycetota</taxon>
        <taxon>Actinomycetes</taxon>
        <taxon>Nakamurellales</taxon>
        <taxon>Nakamurellaceae</taxon>
        <taxon>Nakamurella</taxon>
    </lineage>
</organism>
<proteinExistence type="predicted"/>
<name>A0A4U6QAR2_9ACTN</name>
<accession>A0A4U6QAR2</accession>